<dbReference type="SUPFAM" id="SSF46689">
    <property type="entry name" value="Homeodomain-like"/>
    <property type="match status" value="1"/>
</dbReference>
<organism evidence="3 4">
    <name type="scientific">Clathrospora elynae</name>
    <dbReference type="NCBI Taxonomy" id="706981"/>
    <lineage>
        <taxon>Eukaryota</taxon>
        <taxon>Fungi</taxon>
        <taxon>Dikarya</taxon>
        <taxon>Ascomycota</taxon>
        <taxon>Pezizomycotina</taxon>
        <taxon>Dothideomycetes</taxon>
        <taxon>Pleosporomycetidae</taxon>
        <taxon>Pleosporales</taxon>
        <taxon>Diademaceae</taxon>
        <taxon>Clathrospora</taxon>
    </lineage>
</organism>
<dbReference type="Pfam" id="PF13518">
    <property type="entry name" value="HTH_28"/>
    <property type="match status" value="1"/>
</dbReference>
<protein>
    <recommendedName>
        <fullName evidence="2">Insertion element IS150 protein InsJ-like helix-turn-helix domain-containing protein</fullName>
    </recommendedName>
</protein>
<feature type="region of interest" description="Disordered" evidence="1">
    <location>
        <begin position="1"/>
        <end position="23"/>
    </location>
</feature>
<feature type="domain" description="Insertion element IS150 protein InsJ-like helix-turn-helix" evidence="2">
    <location>
        <begin position="33"/>
        <end position="73"/>
    </location>
</feature>
<dbReference type="Proteomes" id="UP000800038">
    <property type="component" value="Unassembled WGS sequence"/>
</dbReference>
<feature type="non-terminal residue" evidence="3">
    <location>
        <position position="99"/>
    </location>
</feature>
<feature type="compositionally biased region" description="Polar residues" evidence="1">
    <location>
        <begin position="44"/>
        <end position="53"/>
    </location>
</feature>
<proteinExistence type="predicted"/>
<name>A0A6A5SAY9_9PLEO</name>
<reference evidence="3" key="1">
    <citation type="journal article" date="2020" name="Stud. Mycol.">
        <title>101 Dothideomycetes genomes: a test case for predicting lifestyles and emergence of pathogens.</title>
        <authorList>
            <person name="Haridas S."/>
            <person name="Albert R."/>
            <person name="Binder M."/>
            <person name="Bloem J."/>
            <person name="Labutti K."/>
            <person name="Salamov A."/>
            <person name="Andreopoulos B."/>
            <person name="Baker S."/>
            <person name="Barry K."/>
            <person name="Bills G."/>
            <person name="Bluhm B."/>
            <person name="Cannon C."/>
            <person name="Castanera R."/>
            <person name="Culley D."/>
            <person name="Daum C."/>
            <person name="Ezra D."/>
            <person name="Gonzalez J."/>
            <person name="Henrissat B."/>
            <person name="Kuo A."/>
            <person name="Liang C."/>
            <person name="Lipzen A."/>
            <person name="Lutzoni F."/>
            <person name="Magnuson J."/>
            <person name="Mondo S."/>
            <person name="Nolan M."/>
            <person name="Ohm R."/>
            <person name="Pangilinan J."/>
            <person name="Park H.-J."/>
            <person name="Ramirez L."/>
            <person name="Alfaro M."/>
            <person name="Sun H."/>
            <person name="Tritt A."/>
            <person name="Yoshinaga Y."/>
            <person name="Zwiers L.-H."/>
            <person name="Turgeon B."/>
            <person name="Goodwin S."/>
            <person name="Spatafora J."/>
            <person name="Crous P."/>
            <person name="Grigoriev I."/>
        </authorList>
    </citation>
    <scope>NUCLEOTIDE SEQUENCE</scope>
    <source>
        <strain evidence="3">CBS 161.51</strain>
    </source>
</reference>
<feature type="non-terminal residue" evidence="3">
    <location>
        <position position="1"/>
    </location>
</feature>
<dbReference type="InterPro" id="IPR036388">
    <property type="entry name" value="WH-like_DNA-bd_sf"/>
</dbReference>
<evidence type="ECO:0000313" key="3">
    <source>
        <dbReference type="EMBL" id="KAF1937172.1"/>
    </source>
</evidence>
<accession>A0A6A5SAY9</accession>
<feature type="region of interest" description="Disordered" evidence="1">
    <location>
        <begin position="41"/>
        <end position="78"/>
    </location>
</feature>
<keyword evidence="4" id="KW-1185">Reference proteome</keyword>
<dbReference type="InterPro" id="IPR055247">
    <property type="entry name" value="InsJ-like_HTH"/>
</dbReference>
<evidence type="ECO:0000256" key="1">
    <source>
        <dbReference type="SAM" id="MobiDB-lite"/>
    </source>
</evidence>
<dbReference type="EMBL" id="ML976150">
    <property type="protein sequence ID" value="KAF1937172.1"/>
    <property type="molecule type" value="Genomic_DNA"/>
</dbReference>
<dbReference type="InterPro" id="IPR009057">
    <property type="entry name" value="Homeodomain-like_sf"/>
</dbReference>
<evidence type="ECO:0000313" key="4">
    <source>
        <dbReference type="Proteomes" id="UP000800038"/>
    </source>
</evidence>
<dbReference type="Gene3D" id="1.10.10.10">
    <property type="entry name" value="Winged helix-like DNA-binding domain superfamily/Winged helix DNA-binding domain"/>
    <property type="match status" value="1"/>
</dbReference>
<evidence type="ECO:0000259" key="2">
    <source>
        <dbReference type="Pfam" id="PF13518"/>
    </source>
</evidence>
<dbReference type="OrthoDB" id="3796133at2759"/>
<gene>
    <name evidence="3" type="ORF">EJ02DRAFT_331869</name>
</gene>
<sequence length="99" mass="11434">NMRAFGTKISSNQQRGHELSERMRDGIIGVVESGASTREAAEQFGTSQRNVQRTIKRWNETSSNTSRPRSGRPPVLSHRQRRLLLRIAKRFPKIEYQQL</sequence>
<dbReference type="AlphaFoldDB" id="A0A6A5SAY9"/>